<organism evidence="2 3">
    <name type="scientific">Halospeciosus flavus</name>
    <dbReference type="NCBI Taxonomy" id="3032283"/>
    <lineage>
        <taxon>Archaea</taxon>
        <taxon>Methanobacteriati</taxon>
        <taxon>Methanobacteriota</taxon>
        <taxon>Stenosarchaea group</taxon>
        <taxon>Halobacteria</taxon>
        <taxon>Halobacteriales</taxon>
        <taxon>Halobacteriaceae</taxon>
        <taxon>Halospeciosus</taxon>
    </lineage>
</organism>
<gene>
    <name evidence="2" type="ORF">ACFQJ9_10280</name>
</gene>
<sequence length="371" mass="39110">MRPRGKHVLLEKLRLVGGLALGVTDGWTLGLSLGAFAGLFVAAIAEVVAGPFFLGVGAGGLFGVLASIVEGVGLGLAGGALVGGLLGGLFELSGDPEEDLEEIDMEQLTDQDVVSAMMEEFRRFSPSGAEALIDERDAYLAHGIHNLRMQGKDVVAVIGAGHQQGVLSYLENPETLPAMETLTGREEKRFSIPKLFGFLITVGFLVFFALLVMAGVSNAILLKVFLAWFLFNGVFAAGLALLGGAHWQSATVGGLVAWLTSLNPLLAPGWFAGYVELRYTQVSIADISTLNEILADEEAPVRDLMSRMIDVPLFRLIAVVALTNTGSMVASLLFPIVILPLIGGPFDSVADVTAAMMQGIQNSVDLLTGLV</sequence>
<name>A0ABD5Z3L1_9EURY</name>
<keyword evidence="1" id="KW-1133">Transmembrane helix</keyword>
<dbReference type="RefSeq" id="WP_279529710.1">
    <property type="nucleotide sequence ID" value="NZ_CP122312.1"/>
</dbReference>
<protein>
    <submittedName>
        <fullName evidence="2">TraB/GumN family protein</fullName>
    </submittedName>
</protein>
<evidence type="ECO:0000313" key="3">
    <source>
        <dbReference type="Proteomes" id="UP001596447"/>
    </source>
</evidence>
<reference evidence="2 3" key="1">
    <citation type="journal article" date="2019" name="Int. J. Syst. Evol. Microbiol.">
        <title>The Global Catalogue of Microorganisms (GCM) 10K type strain sequencing project: providing services to taxonomists for standard genome sequencing and annotation.</title>
        <authorList>
            <consortium name="The Broad Institute Genomics Platform"/>
            <consortium name="The Broad Institute Genome Sequencing Center for Infectious Disease"/>
            <person name="Wu L."/>
            <person name="Ma J."/>
        </authorList>
    </citation>
    <scope>NUCLEOTIDE SEQUENCE [LARGE SCALE GENOMIC DNA]</scope>
    <source>
        <strain evidence="2 3">XZGYJ-43</strain>
    </source>
</reference>
<keyword evidence="1" id="KW-0812">Transmembrane</keyword>
<proteinExistence type="predicted"/>
<keyword evidence="1" id="KW-0472">Membrane</keyword>
<comment type="caution">
    <text evidence="2">The sequence shown here is derived from an EMBL/GenBank/DDBJ whole genome shotgun (WGS) entry which is preliminary data.</text>
</comment>
<feature type="transmembrane region" description="Helical" evidence="1">
    <location>
        <begin position="21"/>
        <end position="45"/>
    </location>
</feature>
<keyword evidence="3" id="KW-1185">Reference proteome</keyword>
<dbReference type="Pfam" id="PF01963">
    <property type="entry name" value="TraB_PrgY_gumN"/>
    <property type="match status" value="1"/>
</dbReference>
<feature type="transmembrane region" description="Helical" evidence="1">
    <location>
        <begin position="313"/>
        <end position="342"/>
    </location>
</feature>
<dbReference type="AlphaFoldDB" id="A0ABD5Z3L1"/>
<dbReference type="CDD" id="cd14726">
    <property type="entry name" value="TraB_PrgY-like"/>
    <property type="match status" value="1"/>
</dbReference>
<accession>A0ABD5Z3L1</accession>
<dbReference type="InterPro" id="IPR002816">
    <property type="entry name" value="TraB/PrgY/GumN_fam"/>
</dbReference>
<dbReference type="PANTHER" id="PTHR21530:SF7">
    <property type="entry name" value="TRAB DOMAIN-CONTAINING PROTEIN"/>
    <property type="match status" value="1"/>
</dbReference>
<dbReference type="InterPro" id="IPR046345">
    <property type="entry name" value="TraB_PrgY-like"/>
</dbReference>
<evidence type="ECO:0000256" key="1">
    <source>
        <dbReference type="SAM" id="Phobius"/>
    </source>
</evidence>
<dbReference type="EMBL" id="JBHTAR010000011">
    <property type="protein sequence ID" value="MFC7199786.1"/>
    <property type="molecule type" value="Genomic_DNA"/>
</dbReference>
<dbReference type="Proteomes" id="UP001596447">
    <property type="component" value="Unassembled WGS sequence"/>
</dbReference>
<feature type="transmembrane region" description="Helical" evidence="1">
    <location>
        <begin position="195"/>
        <end position="214"/>
    </location>
</feature>
<evidence type="ECO:0000313" key="2">
    <source>
        <dbReference type="EMBL" id="MFC7199786.1"/>
    </source>
</evidence>
<feature type="transmembrane region" description="Helical" evidence="1">
    <location>
        <begin position="220"/>
        <end position="242"/>
    </location>
</feature>
<dbReference type="PANTHER" id="PTHR21530">
    <property type="entry name" value="PHEROMONE SHUTDOWN PROTEIN"/>
    <property type="match status" value="1"/>
</dbReference>